<evidence type="ECO:0000313" key="2">
    <source>
        <dbReference type="EMBL" id="AFM34926.1"/>
    </source>
</evidence>
<reference evidence="2 3" key="1">
    <citation type="journal article" date="2012" name="J. Bacteriol.">
        <title>Complete Genome Sequence of the Naphthalene-Degrading Bacterium Pseudomonas stutzeri AN10 (CCUG 29243).</title>
        <authorList>
            <person name="Brunet-Galmes I."/>
            <person name="Busquets A."/>
            <person name="Pena A."/>
            <person name="Gomila M."/>
            <person name="Nogales B."/>
            <person name="Garcia-Valdes E."/>
            <person name="Lalucat J."/>
            <person name="Bennasar A."/>
            <person name="Bosch R."/>
        </authorList>
    </citation>
    <scope>NUCLEOTIDE SEQUENCE [LARGE SCALE GENOMIC DNA]</scope>
    <source>
        <strain evidence="2 3">CCUG 29243</strain>
    </source>
</reference>
<dbReference type="CDD" id="cd05399">
    <property type="entry name" value="NT_Rel-Spo_like"/>
    <property type="match status" value="1"/>
</dbReference>
<feature type="domain" description="RelA/SpoT" evidence="1">
    <location>
        <begin position="12"/>
        <end position="139"/>
    </location>
</feature>
<dbReference type="SUPFAM" id="SSF81301">
    <property type="entry name" value="Nucleotidyltransferase"/>
    <property type="match status" value="1"/>
</dbReference>
<accession>I4CXW9</accession>
<dbReference type="Proteomes" id="UP000006063">
    <property type="component" value="Chromosome"/>
</dbReference>
<dbReference type="InterPro" id="IPR043519">
    <property type="entry name" value="NT_sf"/>
</dbReference>
<evidence type="ECO:0000313" key="3">
    <source>
        <dbReference type="Proteomes" id="UP000006063"/>
    </source>
</evidence>
<dbReference type="eggNOG" id="COG2357">
    <property type="taxonomic scope" value="Bacteria"/>
</dbReference>
<dbReference type="SMART" id="SM00954">
    <property type="entry name" value="RelA_SpoT"/>
    <property type="match status" value="1"/>
</dbReference>
<dbReference type="HOGENOM" id="CLU_844538_0_0_6"/>
<gene>
    <name evidence="2" type="ORF">A458_18515</name>
</gene>
<dbReference type="PANTHER" id="PTHR41773:SF1">
    <property type="entry name" value="RELA_SPOT DOMAIN-CONTAINING PROTEIN"/>
    <property type="match status" value="1"/>
</dbReference>
<dbReference type="Gene3D" id="3.30.460.10">
    <property type="entry name" value="Beta Polymerase, domain 2"/>
    <property type="match status" value="1"/>
</dbReference>
<sequence length="291" mass="32946">MSAGFIKIPVTPRVKAVESALGKLGRKGYTNPLQQMTDLVGVRFVVLLSEEVKIVCDIIQGEDSWDASLSRDIEEQIKKNTKIFDYQSQHYEVRPRQSLVLDGETITPDMCCEIQVRTLLQHAYAEMVHDNIYKPTGLVPIKAERHVARSMALMETTDELFSQTMGYLKEANTPRVEFLKYITAIYRDKIGGQHLAADDKSAAVLIDEFREQLSDGLASDISALLDCKKYIPLKIKSRAASVPLFNQAAVLFVYWLALKHDTDDLVKRWPLPGYLNSLETILSDLDRRPSR</sequence>
<dbReference type="Pfam" id="PF04607">
    <property type="entry name" value="RelA_SpoT"/>
    <property type="match status" value="1"/>
</dbReference>
<dbReference type="GO" id="GO:0015969">
    <property type="term" value="P:guanosine tetraphosphate metabolic process"/>
    <property type="evidence" value="ECO:0007669"/>
    <property type="project" value="InterPro"/>
</dbReference>
<organism evidence="2 3">
    <name type="scientific">Stutzerimonas stutzeri CCUG 29243</name>
    <dbReference type="NCBI Taxonomy" id="1196835"/>
    <lineage>
        <taxon>Bacteria</taxon>
        <taxon>Pseudomonadati</taxon>
        <taxon>Pseudomonadota</taxon>
        <taxon>Gammaproteobacteria</taxon>
        <taxon>Pseudomonadales</taxon>
        <taxon>Pseudomonadaceae</taxon>
        <taxon>Stutzerimonas</taxon>
    </lineage>
</organism>
<name>I4CXW9_STUST</name>
<dbReference type="InterPro" id="IPR007685">
    <property type="entry name" value="RelA_SpoT"/>
</dbReference>
<proteinExistence type="predicted"/>
<dbReference type="KEGG" id="psc:A458_18515"/>
<evidence type="ECO:0000259" key="1">
    <source>
        <dbReference type="SMART" id="SM00954"/>
    </source>
</evidence>
<dbReference type="AlphaFoldDB" id="I4CXW9"/>
<dbReference type="PANTHER" id="PTHR41773">
    <property type="entry name" value="GTP PYROPHOSPHATASE-RELATED"/>
    <property type="match status" value="1"/>
</dbReference>
<dbReference type="EMBL" id="CP003677">
    <property type="protein sequence ID" value="AFM34926.1"/>
    <property type="molecule type" value="Genomic_DNA"/>
</dbReference>
<protein>
    <recommendedName>
        <fullName evidence="1">RelA/SpoT domain-containing protein</fullName>
    </recommendedName>
</protein>